<keyword evidence="3" id="KW-1185">Reference proteome</keyword>
<dbReference type="Proteomes" id="UP001604277">
    <property type="component" value="Unassembled WGS sequence"/>
</dbReference>
<dbReference type="AlphaFoldDB" id="A0ABD1U4Z8"/>
<reference evidence="3" key="1">
    <citation type="submission" date="2024-07" db="EMBL/GenBank/DDBJ databases">
        <title>Two chromosome-level genome assemblies of Korean endemic species Abeliophyllum distichum and Forsythia ovata (Oleaceae).</title>
        <authorList>
            <person name="Jang H."/>
        </authorList>
    </citation>
    <scope>NUCLEOTIDE SEQUENCE [LARGE SCALE GENOMIC DNA]</scope>
</reference>
<proteinExistence type="predicted"/>
<evidence type="ECO:0000313" key="2">
    <source>
        <dbReference type="EMBL" id="KAL2519833.1"/>
    </source>
</evidence>
<evidence type="ECO:0000313" key="3">
    <source>
        <dbReference type="Proteomes" id="UP001604277"/>
    </source>
</evidence>
<protein>
    <recommendedName>
        <fullName evidence="4">RNA helicase</fullName>
    </recommendedName>
</protein>
<evidence type="ECO:0008006" key="4">
    <source>
        <dbReference type="Google" id="ProtNLM"/>
    </source>
</evidence>
<dbReference type="EMBL" id="JBFOLJ010000007">
    <property type="protein sequence ID" value="KAL2519833.1"/>
    <property type="molecule type" value="Genomic_DNA"/>
</dbReference>
<organism evidence="2 3">
    <name type="scientific">Forsythia ovata</name>
    <dbReference type="NCBI Taxonomy" id="205694"/>
    <lineage>
        <taxon>Eukaryota</taxon>
        <taxon>Viridiplantae</taxon>
        <taxon>Streptophyta</taxon>
        <taxon>Embryophyta</taxon>
        <taxon>Tracheophyta</taxon>
        <taxon>Spermatophyta</taxon>
        <taxon>Magnoliopsida</taxon>
        <taxon>eudicotyledons</taxon>
        <taxon>Gunneridae</taxon>
        <taxon>Pentapetalae</taxon>
        <taxon>asterids</taxon>
        <taxon>lamiids</taxon>
        <taxon>Lamiales</taxon>
        <taxon>Oleaceae</taxon>
        <taxon>Forsythieae</taxon>
        <taxon>Forsythia</taxon>
    </lineage>
</organism>
<comment type="caution">
    <text evidence="2">The sequence shown here is derived from an EMBL/GenBank/DDBJ whole genome shotgun (WGS) entry which is preliminary data.</text>
</comment>
<keyword evidence="1" id="KW-0732">Signal</keyword>
<name>A0ABD1U4Z8_9LAMI</name>
<evidence type="ECO:0000256" key="1">
    <source>
        <dbReference type="SAM" id="SignalP"/>
    </source>
</evidence>
<feature type="signal peptide" evidence="1">
    <location>
        <begin position="1"/>
        <end position="19"/>
    </location>
</feature>
<feature type="chain" id="PRO_5044769060" description="RNA helicase" evidence="1">
    <location>
        <begin position="20"/>
        <end position="118"/>
    </location>
</feature>
<gene>
    <name evidence="2" type="ORF">Fot_23756</name>
</gene>
<sequence>MCLLCIVNFLVSHLKKVSVSSGGKNSKPASLRFRPGTEETRGRCFATLNNQASRSQLRILPNPVLVHHEIQRFLEYPYLLRNLAELRFKEPTSIQREGSIWHVHQLVLAKPLHLFVQY</sequence>
<accession>A0ABD1U4Z8</accession>